<reference evidence="2 3" key="1">
    <citation type="journal article" date="2019" name="Sci. Rep.">
        <title>Comparative genomics of chytrid fungi reveal insights into the obligate biotrophic and pathogenic lifestyle of Synchytrium endobioticum.</title>
        <authorList>
            <person name="van de Vossenberg B.T.L.H."/>
            <person name="Warris S."/>
            <person name="Nguyen H.D.T."/>
            <person name="van Gent-Pelzer M.P.E."/>
            <person name="Joly D.L."/>
            <person name="van de Geest H.C."/>
            <person name="Bonants P.J.M."/>
            <person name="Smith D.S."/>
            <person name="Levesque C.A."/>
            <person name="van der Lee T.A.J."/>
        </authorList>
    </citation>
    <scope>NUCLEOTIDE SEQUENCE [LARGE SCALE GENOMIC DNA]</scope>
    <source>
        <strain evidence="2 3">CBS 675.73</strain>
    </source>
</reference>
<dbReference type="Gene3D" id="3.10.20.90">
    <property type="entry name" value="Phosphatidylinositol 3-kinase Catalytic Subunit, Chain A, domain 1"/>
    <property type="match status" value="1"/>
</dbReference>
<dbReference type="OrthoDB" id="270602at2759"/>
<dbReference type="PROSITE" id="PS50033">
    <property type="entry name" value="UBX"/>
    <property type="match status" value="1"/>
</dbReference>
<dbReference type="GO" id="GO:0043161">
    <property type="term" value="P:proteasome-mediated ubiquitin-dependent protein catabolic process"/>
    <property type="evidence" value="ECO:0007669"/>
    <property type="project" value="TreeGrafter"/>
</dbReference>
<dbReference type="GO" id="GO:0005634">
    <property type="term" value="C:nucleus"/>
    <property type="evidence" value="ECO:0007669"/>
    <property type="project" value="TreeGrafter"/>
</dbReference>
<protein>
    <recommendedName>
        <fullName evidence="1">UBX domain-containing protein</fullName>
    </recommendedName>
</protein>
<dbReference type="Pfam" id="PF13899">
    <property type="entry name" value="Thioredoxin_7"/>
    <property type="match status" value="1"/>
</dbReference>
<dbReference type="InterPro" id="IPR001012">
    <property type="entry name" value="UBX_dom"/>
</dbReference>
<dbReference type="CDD" id="cd01767">
    <property type="entry name" value="UBX"/>
    <property type="match status" value="1"/>
</dbReference>
<dbReference type="Pfam" id="PF14555">
    <property type="entry name" value="UBA_4"/>
    <property type="match status" value="1"/>
</dbReference>
<dbReference type="InterPro" id="IPR009060">
    <property type="entry name" value="UBA-like_sf"/>
</dbReference>
<feature type="domain" description="UBX" evidence="1">
    <location>
        <begin position="371"/>
        <end position="448"/>
    </location>
</feature>
<dbReference type="Gene3D" id="3.40.30.10">
    <property type="entry name" value="Glutaredoxin"/>
    <property type="match status" value="1"/>
</dbReference>
<dbReference type="PANTHER" id="PTHR23322:SF6">
    <property type="entry name" value="UBX DOMAIN-CONTAINING PROTEIN 7"/>
    <property type="match status" value="1"/>
</dbReference>
<comment type="caution">
    <text evidence="2">The sequence shown here is derived from an EMBL/GenBank/DDBJ whole genome shotgun (WGS) entry which is preliminary data.</text>
</comment>
<dbReference type="EMBL" id="QEAP01000103">
    <property type="protein sequence ID" value="TPX74918.1"/>
    <property type="molecule type" value="Genomic_DNA"/>
</dbReference>
<evidence type="ECO:0000259" key="1">
    <source>
        <dbReference type="PROSITE" id="PS50033"/>
    </source>
</evidence>
<dbReference type="InterPro" id="IPR050730">
    <property type="entry name" value="UBX_domain-protein"/>
</dbReference>
<dbReference type="SMART" id="SM00594">
    <property type="entry name" value="UAS"/>
    <property type="match status" value="1"/>
</dbReference>
<evidence type="ECO:0000313" key="2">
    <source>
        <dbReference type="EMBL" id="TPX74918.1"/>
    </source>
</evidence>
<gene>
    <name evidence="2" type="ORF">CcCBS67573_g03823</name>
</gene>
<accession>A0A507FHS0</accession>
<dbReference type="PANTHER" id="PTHR23322">
    <property type="entry name" value="FAS-ASSOCIATED PROTEIN"/>
    <property type="match status" value="1"/>
</dbReference>
<organism evidence="2 3">
    <name type="scientific">Chytriomyces confervae</name>
    <dbReference type="NCBI Taxonomy" id="246404"/>
    <lineage>
        <taxon>Eukaryota</taxon>
        <taxon>Fungi</taxon>
        <taxon>Fungi incertae sedis</taxon>
        <taxon>Chytridiomycota</taxon>
        <taxon>Chytridiomycota incertae sedis</taxon>
        <taxon>Chytridiomycetes</taxon>
        <taxon>Chytridiales</taxon>
        <taxon>Chytriomycetaceae</taxon>
        <taxon>Chytriomyces</taxon>
    </lineage>
</organism>
<dbReference type="InterPro" id="IPR029071">
    <property type="entry name" value="Ubiquitin-like_domsf"/>
</dbReference>
<proteinExistence type="predicted"/>
<dbReference type="AlphaFoldDB" id="A0A507FHS0"/>
<dbReference type="SMART" id="SM00166">
    <property type="entry name" value="UBX"/>
    <property type="match status" value="1"/>
</dbReference>
<dbReference type="InterPro" id="IPR036249">
    <property type="entry name" value="Thioredoxin-like_sf"/>
</dbReference>
<evidence type="ECO:0000313" key="3">
    <source>
        <dbReference type="Proteomes" id="UP000320333"/>
    </source>
</evidence>
<dbReference type="SUPFAM" id="SSF46934">
    <property type="entry name" value="UBA-like"/>
    <property type="match status" value="1"/>
</dbReference>
<dbReference type="InterPro" id="IPR006577">
    <property type="entry name" value="UAS"/>
</dbReference>
<dbReference type="STRING" id="246404.A0A507FHS0"/>
<dbReference type="SUPFAM" id="SSF52833">
    <property type="entry name" value="Thioredoxin-like"/>
    <property type="match status" value="1"/>
</dbReference>
<sequence length="451" mass="48986">MQSSEEETESIATFCAITNTEPDLAQRFLSLADGQLDNAVALFMEHGAGLVGTGAGGGSSSSSANAGADTGINESTEMDEIIRQHAEDSYRPVIAPRHDTLVGGGPMYSVYDEDVFEDAAFAAAASSSSSSSMSSLPIPLGSHRHASSEGAFSASGASSSAQRDSKANKLARMFATPYEIMFEGSFDAARQEARDASKWILVTVSDRTEFACEAQKRDLWNSPLVREFISASFVFLFYPSDSPDGMRHASFYRVDALPYFAILDPRTGESMKVWTTTPKKEVLLQEFATFLDLNSLDNFRAPKPKRKASQSVGELTEEEQLNLAIAASLGGGSSGSQQVMDLTGDDDEDVEVATIDEWASIPSIASPEPALSADVTRLQFKLPDGTRLVRKFSKTQAVRDLFAYIKSCLKEKEILDKFELLNFRDGLYGKLNQTLEEAKVLNSSITVELKE</sequence>
<dbReference type="Gene3D" id="1.10.8.10">
    <property type="entry name" value="DNA helicase RuvA subunit, C-terminal domain"/>
    <property type="match status" value="1"/>
</dbReference>
<dbReference type="Proteomes" id="UP000320333">
    <property type="component" value="Unassembled WGS sequence"/>
</dbReference>
<dbReference type="SUPFAM" id="SSF54236">
    <property type="entry name" value="Ubiquitin-like"/>
    <property type="match status" value="1"/>
</dbReference>
<name>A0A507FHS0_9FUNG</name>
<dbReference type="GO" id="GO:0043130">
    <property type="term" value="F:ubiquitin binding"/>
    <property type="evidence" value="ECO:0007669"/>
    <property type="project" value="TreeGrafter"/>
</dbReference>
<dbReference type="CDD" id="cd02958">
    <property type="entry name" value="UAS"/>
    <property type="match status" value="1"/>
</dbReference>
<keyword evidence="3" id="KW-1185">Reference proteome</keyword>
<dbReference type="Pfam" id="PF00789">
    <property type="entry name" value="UBX"/>
    <property type="match status" value="1"/>
</dbReference>